<dbReference type="Proteomes" id="UP000286716">
    <property type="component" value="Unassembled WGS sequence"/>
</dbReference>
<evidence type="ECO:0000313" key="9">
    <source>
        <dbReference type="Proteomes" id="UP000286716"/>
    </source>
</evidence>
<dbReference type="PANTHER" id="PTHR43133:SF8">
    <property type="entry name" value="RNA POLYMERASE SIGMA FACTOR HI_1459-RELATED"/>
    <property type="match status" value="1"/>
</dbReference>
<evidence type="ECO:0000256" key="2">
    <source>
        <dbReference type="ARBA" id="ARBA00023015"/>
    </source>
</evidence>
<dbReference type="GO" id="GO:0006352">
    <property type="term" value="P:DNA-templated transcription initiation"/>
    <property type="evidence" value="ECO:0007669"/>
    <property type="project" value="InterPro"/>
</dbReference>
<protein>
    <submittedName>
        <fullName evidence="8">RNA polymerase sigma factor</fullName>
    </submittedName>
</protein>
<dbReference type="Gene3D" id="1.10.10.10">
    <property type="entry name" value="Winged helix-like DNA-binding domain superfamily/Winged helix DNA-binding domain"/>
    <property type="match status" value="1"/>
</dbReference>
<organism evidence="8 9">
    <name type="scientific">Amycolatopsis balhimycina DSM 5908</name>
    <dbReference type="NCBI Taxonomy" id="1081091"/>
    <lineage>
        <taxon>Bacteria</taxon>
        <taxon>Bacillati</taxon>
        <taxon>Actinomycetota</taxon>
        <taxon>Actinomycetes</taxon>
        <taxon>Pseudonocardiales</taxon>
        <taxon>Pseudonocardiaceae</taxon>
        <taxon>Amycolatopsis</taxon>
    </lineage>
</organism>
<evidence type="ECO:0000256" key="4">
    <source>
        <dbReference type="ARBA" id="ARBA00023125"/>
    </source>
</evidence>
<keyword evidence="9" id="KW-1185">Reference proteome</keyword>
<dbReference type="GO" id="GO:0016987">
    <property type="term" value="F:sigma factor activity"/>
    <property type="evidence" value="ECO:0007669"/>
    <property type="project" value="UniProtKB-KW"/>
</dbReference>
<dbReference type="Pfam" id="PF04542">
    <property type="entry name" value="Sigma70_r2"/>
    <property type="match status" value="1"/>
</dbReference>
<dbReference type="InterPro" id="IPR036388">
    <property type="entry name" value="WH-like_DNA-bd_sf"/>
</dbReference>
<dbReference type="InterPro" id="IPR007630">
    <property type="entry name" value="RNA_pol_sigma70_r4"/>
</dbReference>
<dbReference type="SUPFAM" id="SSF88946">
    <property type="entry name" value="Sigma2 domain of RNA polymerase sigma factors"/>
    <property type="match status" value="1"/>
</dbReference>
<feature type="domain" description="RNA polymerase sigma-70 region 2" evidence="6">
    <location>
        <begin position="28"/>
        <end position="92"/>
    </location>
</feature>
<comment type="similarity">
    <text evidence="1">Belongs to the sigma-70 factor family. ECF subfamily.</text>
</comment>
<evidence type="ECO:0000256" key="1">
    <source>
        <dbReference type="ARBA" id="ARBA00010641"/>
    </source>
</evidence>
<keyword evidence="5" id="KW-0804">Transcription</keyword>
<keyword evidence="3" id="KW-0731">Sigma factor</keyword>
<dbReference type="InterPro" id="IPR007627">
    <property type="entry name" value="RNA_pol_sigma70_r2"/>
</dbReference>
<dbReference type="InterPro" id="IPR014284">
    <property type="entry name" value="RNA_pol_sigma-70_dom"/>
</dbReference>
<dbReference type="InterPro" id="IPR039425">
    <property type="entry name" value="RNA_pol_sigma-70-like"/>
</dbReference>
<dbReference type="InterPro" id="IPR013324">
    <property type="entry name" value="RNA_pol_sigma_r3/r4-like"/>
</dbReference>
<name>A0A428WSB9_AMYBA</name>
<feature type="domain" description="RNA polymerase sigma-70 region 4" evidence="7">
    <location>
        <begin position="136"/>
        <end position="184"/>
    </location>
</feature>
<dbReference type="RefSeq" id="WP_020643969.1">
    <property type="nucleotide sequence ID" value="NZ_QHHU01000014.1"/>
</dbReference>
<dbReference type="SUPFAM" id="SSF88659">
    <property type="entry name" value="Sigma3 and sigma4 domains of RNA polymerase sigma factors"/>
    <property type="match status" value="1"/>
</dbReference>
<proteinExistence type="inferred from homology"/>
<sequence length="202" mass="22533">MTRQSTPASGGDRPDLRRGDLEETFRRLFDEHAAVLHRYLVGRIGADIAGDLLSETFLTALQQRDRYDAERGSARSWLFGIATNLLRTEVRNEVAAQRKQLHLAAHEHSRRVVHGHADRVAERIDAQTRVQHLARALAELSPNDLDVLLLTSWAELTPTEIGETLGVPAGTVRSRLHRTRRLLRASAAPSSARDEEGVQADD</sequence>
<comment type="caution">
    <text evidence="8">The sequence shown here is derived from an EMBL/GenBank/DDBJ whole genome shotgun (WGS) entry which is preliminary data.</text>
</comment>
<evidence type="ECO:0000259" key="6">
    <source>
        <dbReference type="Pfam" id="PF04542"/>
    </source>
</evidence>
<dbReference type="GO" id="GO:0003677">
    <property type="term" value="F:DNA binding"/>
    <property type="evidence" value="ECO:0007669"/>
    <property type="project" value="UniProtKB-KW"/>
</dbReference>
<keyword evidence="2" id="KW-0805">Transcription regulation</keyword>
<accession>A0A428WSB9</accession>
<dbReference type="OrthoDB" id="5518337at2"/>
<dbReference type="EMBL" id="QHHU01000014">
    <property type="protein sequence ID" value="RSM45976.1"/>
    <property type="molecule type" value="Genomic_DNA"/>
</dbReference>
<dbReference type="InterPro" id="IPR013325">
    <property type="entry name" value="RNA_pol_sigma_r2"/>
</dbReference>
<reference evidence="8 9" key="1">
    <citation type="submission" date="2018-05" db="EMBL/GenBank/DDBJ databases">
        <title>Evolution of GPA BGCs.</title>
        <authorList>
            <person name="Waglechner N."/>
            <person name="Wright G.D."/>
        </authorList>
    </citation>
    <scope>NUCLEOTIDE SEQUENCE [LARGE SCALE GENOMIC DNA]</scope>
    <source>
        <strain evidence="8 9">DSM 5908</strain>
    </source>
</reference>
<keyword evidence="4" id="KW-0238">DNA-binding</keyword>
<evidence type="ECO:0000256" key="5">
    <source>
        <dbReference type="ARBA" id="ARBA00023163"/>
    </source>
</evidence>
<dbReference type="Pfam" id="PF04545">
    <property type="entry name" value="Sigma70_r4"/>
    <property type="match status" value="1"/>
</dbReference>
<evidence type="ECO:0000313" key="8">
    <source>
        <dbReference type="EMBL" id="RSM45976.1"/>
    </source>
</evidence>
<dbReference type="PANTHER" id="PTHR43133">
    <property type="entry name" value="RNA POLYMERASE ECF-TYPE SIGMA FACTO"/>
    <property type="match status" value="1"/>
</dbReference>
<dbReference type="NCBIfam" id="TIGR02937">
    <property type="entry name" value="sigma70-ECF"/>
    <property type="match status" value="1"/>
</dbReference>
<gene>
    <name evidence="8" type="ORF">DMA12_11815</name>
</gene>
<dbReference type="Gene3D" id="1.10.1740.10">
    <property type="match status" value="1"/>
</dbReference>
<evidence type="ECO:0000259" key="7">
    <source>
        <dbReference type="Pfam" id="PF04545"/>
    </source>
</evidence>
<dbReference type="AlphaFoldDB" id="A0A428WSB9"/>
<evidence type="ECO:0000256" key="3">
    <source>
        <dbReference type="ARBA" id="ARBA00023082"/>
    </source>
</evidence>